<dbReference type="EMBL" id="VCYH01000007">
    <property type="protein sequence ID" value="MDN7025317.1"/>
    <property type="molecule type" value="Genomic_DNA"/>
</dbReference>
<dbReference type="PROSITE" id="PS01305">
    <property type="entry name" value="MOAA_NIFB_PQQE"/>
    <property type="match status" value="1"/>
</dbReference>
<evidence type="ECO:0000256" key="9">
    <source>
        <dbReference type="ARBA" id="ARBA00023004"/>
    </source>
</evidence>
<dbReference type="InterPro" id="IPR058240">
    <property type="entry name" value="rSAM_sf"/>
</dbReference>
<evidence type="ECO:0000313" key="17">
    <source>
        <dbReference type="Proteomes" id="UP001168338"/>
    </source>
</evidence>
<evidence type="ECO:0000256" key="6">
    <source>
        <dbReference type="ARBA" id="ARBA00022485"/>
    </source>
</evidence>
<feature type="domain" description="Radical SAM core" evidence="15">
    <location>
        <begin position="38"/>
        <end position="282"/>
    </location>
</feature>
<keyword evidence="10" id="KW-0411">Iron-sulfur</keyword>
<evidence type="ECO:0000259" key="15">
    <source>
        <dbReference type="PROSITE" id="PS51918"/>
    </source>
</evidence>
<dbReference type="PANTHER" id="PTHR43787">
    <property type="entry name" value="FEMO COFACTOR BIOSYNTHESIS PROTEIN NIFB-RELATED"/>
    <property type="match status" value="1"/>
</dbReference>
<accession>A0ABT8MBJ7</accession>
<evidence type="ECO:0000256" key="4">
    <source>
        <dbReference type="ARBA" id="ARBA00006804"/>
    </source>
</evidence>
<evidence type="ECO:0000256" key="7">
    <source>
        <dbReference type="ARBA" id="ARBA00022691"/>
    </source>
</evidence>
<dbReference type="Gene3D" id="3.20.20.70">
    <property type="entry name" value="Aldolase class I"/>
    <property type="match status" value="1"/>
</dbReference>
<proteinExistence type="inferred from homology"/>
<evidence type="ECO:0000256" key="11">
    <source>
        <dbReference type="ARBA" id="ARBA00023231"/>
    </source>
</evidence>
<dbReference type="SMART" id="SM00729">
    <property type="entry name" value="Elp3"/>
    <property type="match status" value="1"/>
</dbReference>
<keyword evidence="7" id="KW-0949">S-adenosyl-L-methionine</keyword>
<evidence type="ECO:0000256" key="5">
    <source>
        <dbReference type="ARBA" id="ARBA00021702"/>
    </source>
</evidence>
<keyword evidence="9" id="KW-0408">Iron</keyword>
<dbReference type="Proteomes" id="UP001168338">
    <property type="component" value="Unassembled WGS sequence"/>
</dbReference>
<dbReference type="SFLD" id="SFLDG01068">
    <property type="entry name" value="FeMo_cofactor_biosynthesis_pro"/>
    <property type="match status" value="1"/>
</dbReference>
<evidence type="ECO:0000256" key="12">
    <source>
        <dbReference type="ARBA" id="ARBA00023239"/>
    </source>
</evidence>
<evidence type="ECO:0000256" key="14">
    <source>
        <dbReference type="ARBA" id="ARBA00032102"/>
    </source>
</evidence>
<dbReference type="SFLD" id="SFLDF00281">
    <property type="entry name" value="FeMo_cofactor_biosynthesis_pro"/>
    <property type="match status" value="1"/>
</dbReference>
<name>A0ABT8MBJ7_9EURY</name>
<comment type="pathway">
    <text evidence="3">Cofactor biosynthesis; Fe-Mo cofactor biosynthesis.</text>
</comment>
<evidence type="ECO:0000256" key="8">
    <source>
        <dbReference type="ARBA" id="ARBA00022723"/>
    </source>
</evidence>
<dbReference type="InterPro" id="IPR000385">
    <property type="entry name" value="MoaA_NifB_PqqE_Fe-S-bd_CS"/>
</dbReference>
<evidence type="ECO:0000256" key="13">
    <source>
        <dbReference type="ARBA" id="ARBA00030926"/>
    </source>
</evidence>
<dbReference type="SFLD" id="SFLDS00029">
    <property type="entry name" value="Radical_SAM"/>
    <property type="match status" value="1"/>
</dbReference>
<sequence>MAAEEENPTTLINGREVPYDPEQMRKIAEHPCYSEKACHAFGRCHLPVAPKCNIQCNYCVRDYDCVNESRPGVTSRVLTPEEALYLVRRVVKEYPYVKVIGIAGPGEPLANKETFEALRLVHEEFPKLIMCISTNGLLLPESIEELDRYGVGNVTVTLNAVDPEIGEKIVSHVTYQGKTYHGREAADILLSQQLKGIEMAVAKKMFVKINTVYIPGINDDHIVEIAKRVSEMGAYTFNVIPLIPQYKFADITPPTPKEKREMQDACAPYIKQMRHCARCRSDAIGKLGQDVQSCLYRSEKTEE</sequence>
<evidence type="ECO:0000256" key="2">
    <source>
        <dbReference type="ARBA" id="ARBA00003522"/>
    </source>
</evidence>
<evidence type="ECO:0000256" key="1">
    <source>
        <dbReference type="ARBA" id="ARBA00001966"/>
    </source>
</evidence>
<dbReference type="InterPro" id="IPR007197">
    <property type="entry name" value="rSAM"/>
</dbReference>
<keyword evidence="12" id="KW-0456">Lyase</keyword>
<comment type="caution">
    <text evidence="16">The sequence shown here is derived from an EMBL/GenBank/DDBJ whole genome shotgun (WGS) entry which is preliminary data.</text>
</comment>
<dbReference type="PANTHER" id="PTHR43787:SF13">
    <property type="entry name" value="FEMO COFACTOR BIOSYNTHESIS PROTEIN NIFB"/>
    <property type="match status" value="1"/>
</dbReference>
<keyword evidence="17" id="KW-1185">Reference proteome</keyword>
<evidence type="ECO:0000256" key="10">
    <source>
        <dbReference type="ARBA" id="ARBA00023014"/>
    </source>
</evidence>
<dbReference type="PROSITE" id="PS51918">
    <property type="entry name" value="RADICAL_SAM"/>
    <property type="match status" value="1"/>
</dbReference>
<evidence type="ECO:0000313" key="16">
    <source>
        <dbReference type="EMBL" id="MDN7025317.1"/>
    </source>
</evidence>
<keyword evidence="8" id="KW-0479">Metal-binding</keyword>
<dbReference type="NCBIfam" id="TIGR01290">
    <property type="entry name" value="nifB"/>
    <property type="match status" value="1"/>
</dbReference>
<comment type="cofactor">
    <cofactor evidence="1">
        <name>[4Fe-4S] cluster</name>
        <dbReference type="ChEBI" id="CHEBI:49883"/>
    </cofactor>
</comment>
<comment type="function">
    <text evidence="2">Involved in the biosynthesis of the iron-molybdenum cofactor (FeMo-co or M-cluster) found in the dinitrogenase enzyme of the nitrogenase complex in nitrogen-fixing microorganisms. NifB catalyzes the crucial step of radical SAM-dependent carbide insertion that occurs concomitant with the insertion of a 9th sulfur and the rearrangement/coupling of two [4Fe-4S] clusters into a [8Fe-9S-C] cluster, the precursor to the M-cluster.</text>
</comment>
<dbReference type="InterPro" id="IPR005980">
    <property type="entry name" value="Nase_CF_NifB"/>
</dbReference>
<dbReference type="CDD" id="cd01335">
    <property type="entry name" value="Radical_SAM"/>
    <property type="match status" value="1"/>
</dbReference>
<dbReference type="SFLD" id="SFLDG01067">
    <property type="entry name" value="SPASM/twitch_domain_containing"/>
    <property type="match status" value="1"/>
</dbReference>
<protein>
    <recommendedName>
        <fullName evidence="5">FeMo cofactor biosynthesis protein NifB</fullName>
    </recommendedName>
    <alternativeName>
        <fullName evidence="14">Nitrogenase cofactor maturase NifB</fullName>
    </alternativeName>
    <alternativeName>
        <fullName evidence="13">Radical SAM assemblase NifB</fullName>
    </alternativeName>
</protein>
<keyword evidence="11" id="KW-0535">Nitrogen fixation</keyword>
<dbReference type="InterPro" id="IPR013785">
    <property type="entry name" value="Aldolase_TIM"/>
</dbReference>
<gene>
    <name evidence="16" type="primary">nifB</name>
    <name evidence="16" type="ORF">FGU65_10500</name>
</gene>
<evidence type="ECO:0000256" key="3">
    <source>
        <dbReference type="ARBA" id="ARBA00005155"/>
    </source>
</evidence>
<comment type="similarity">
    <text evidence="4">Belongs to the radical SAM superfamily. NifB family.</text>
</comment>
<dbReference type="SUPFAM" id="SSF102114">
    <property type="entry name" value="Radical SAM enzymes"/>
    <property type="match status" value="1"/>
</dbReference>
<keyword evidence="6" id="KW-0004">4Fe-4S</keyword>
<dbReference type="Pfam" id="PF04055">
    <property type="entry name" value="Radical_SAM"/>
    <property type="match status" value="1"/>
</dbReference>
<dbReference type="InterPro" id="IPR006638">
    <property type="entry name" value="Elp3/MiaA/NifB-like_rSAM"/>
</dbReference>
<organism evidence="16 17">
    <name type="scientific">Methanoculleus frigidifontis</name>
    <dbReference type="NCBI Taxonomy" id="2584085"/>
    <lineage>
        <taxon>Archaea</taxon>
        <taxon>Methanobacteriati</taxon>
        <taxon>Methanobacteriota</taxon>
        <taxon>Stenosarchaea group</taxon>
        <taxon>Methanomicrobia</taxon>
        <taxon>Methanomicrobiales</taxon>
        <taxon>Methanomicrobiaceae</taxon>
        <taxon>Methanoculleus</taxon>
    </lineage>
</organism>
<reference evidence="16" key="1">
    <citation type="submission" date="2019-05" db="EMBL/GenBank/DDBJ databases">
        <title>Methanoculleus sp. FWC-SCC1, a methanogenic archaeon isolated from deep marine cold seep.</title>
        <authorList>
            <person name="Chen Y.-W."/>
            <person name="Chen S.-C."/>
            <person name="Teng N.-H."/>
            <person name="Lai M.-C."/>
        </authorList>
    </citation>
    <scope>NUCLEOTIDE SEQUENCE</scope>
    <source>
        <strain evidence="16">FWC-SCC1</strain>
    </source>
</reference>
<dbReference type="RefSeq" id="WP_301664468.1">
    <property type="nucleotide sequence ID" value="NZ_VCYH01000007.1"/>
</dbReference>